<organism evidence="1 2">
    <name type="scientific">Trichonephila inaurata madagascariensis</name>
    <dbReference type="NCBI Taxonomy" id="2747483"/>
    <lineage>
        <taxon>Eukaryota</taxon>
        <taxon>Metazoa</taxon>
        <taxon>Ecdysozoa</taxon>
        <taxon>Arthropoda</taxon>
        <taxon>Chelicerata</taxon>
        <taxon>Arachnida</taxon>
        <taxon>Araneae</taxon>
        <taxon>Araneomorphae</taxon>
        <taxon>Entelegynae</taxon>
        <taxon>Araneoidea</taxon>
        <taxon>Nephilidae</taxon>
        <taxon>Trichonephila</taxon>
        <taxon>Trichonephila inaurata</taxon>
    </lineage>
</organism>
<dbReference type="Proteomes" id="UP000886998">
    <property type="component" value="Unassembled WGS sequence"/>
</dbReference>
<evidence type="ECO:0000313" key="1">
    <source>
        <dbReference type="EMBL" id="GFY46168.1"/>
    </source>
</evidence>
<dbReference type="EMBL" id="BMAV01005228">
    <property type="protein sequence ID" value="GFY46168.1"/>
    <property type="molecule type" value="Genomic_DNA"/>
</dbReference>
<dbReference type="OrthoDB" id="6777440at2759"/>
<keyword evidence="2" id="KW-1185">Reference proteome</keyword>
<comment type="caution">
    <text evidence="1">The sequence shown here is derived from an EMBL/GenBank/DDBJ whole genome shotgun (WGS) entry which is preliminary data.</text>
</comment>
<reference evidence="1" key="1">
    <citation type="submission" date="2020-08" db="EMBL/GenBank/DDBJ databases">
        <title>Multicomponent nature underlies the extraordinary mechanical properties of spider dragline silk.</title>
        <authorList>
            <person name="Kono N."/>
            <person name="Nakamura H."/>
            <person name="Mori M."/>
            <person name="Yoshida Y."/>
            <person name="Ohtoshi R."/>
            <person name="Malay A.D."/>
            <person name="Moran D.A.P."/>
            <person name="Tomita M."/>
            <person name="Numata K."/>
            <person name="Arakawa K."/>
        </authorList>
    </citation>
    <scope>NUCLEOTIDE SEQUENCE</scope>
</reference>
<sequence length="178" mass="20407">MVKLLPSAKNVGICKVAKIKAHASNCTKKASKECMEEIQCSDSMMDEVDQPPDQIQCLEDITKFISKTSDKDKIMIDLALVKIFYACNILFAVVESESFKNLILHIKYWQAPFKMLRTMKQMDKFVKSLVTNGWSNIYNEPIIASCIQVNGDLYVVNIENTGTTKKISDFYSYYYRKI</sequence>
<evidence type="ECO:0000313" key="2">
    <source>
        <dbReference type="Proteomes" id="UP000886998"/>
    </source>
</evidence>
<name>A0A8X6X3A7_9ARAC</name>
<accession>A0A8X6X3A7</accession>
<gene>
    <name evidence="1" type="ORF">TNIN_99201</name>
</gene>
<protein>
    <submittedName>
        <fullName evidence="1">Uncharacterized protein</fullName>
    </submittedName>
</protein>
<proteinExistence type="predicted"/>
<dbReference type="AlphaFoldDB" id="A0A8X6X3A7"/>